<comment type="catalytic activity">
    <reaction evidence="19">
        <text>L-alanyl-L-lysine(out) = L-alanyl-L-lysine(in)</text>
        <dbReference type="Rhea" id="RHEA:79415"/>
        <dbReference type="ChEBI" id="CHEBI:192470"/>
    </reaction>
</comment>
<evidence type="ECO:0000256" key="15">
    <source>
        <dbReference type="ARBA" id="ARBA00044899"/>
    </source>
</evidence>
<evidence type="ECO:0000256" key="19">
    <source>
        <dbReference type="ARBA" id="ARBA00044919"/>
    </source>
</evidence>
<dbReference type="InterPro" id="IPR011701">
    <property type="entry name" value="MFS"/>
</dbReference>
<dbReference type="InterPro" id="IPR052187">
    <property type="entry name" value="MFSD1"/>
</dbReference>
<dbReference type="Pfam" id="PF07690">
    <property type="entry name" value="MFS_1"/>
    <property type="match status" value="1"/>
</dbReference>
<feature type="domain" description="Major facilitator superfamily (MFS) profile" evidence="26">
    <location>
        <begin position="4"/>
        <end position="388"/>
    </location>
</feature>
<feature type="transmembrane region" description="Helical" evidence="25">
    <location>
        <begin position="162"/>
        <end position="179"/>
    </location>
</feature>
<evidence type="ECO:0000256" key="4">
    <source>
        <dbReference type="ARBA" id="ARBA00022692"/>
    </source>
</evidence>
<comment type="catalytic activity">
    <reaction evidence="18">
        <text>L-histidyl-L-alpha-amino acid(out) = L-histidyl-L-alpha-amino acid(in)</text>
        <dbReference type="Rhea" id="RHEA:79379"/>
        <dbReference type="ChEBI" id="CHEBI:229964"/>
    </reaction>
</comment>
<comment type="catalytic activity">
    <reaction evidence="15">
        <text>L-arginyl-L-alpha-amino acid(out) = L-arginyl-L-alpha-amino acid(in)</text>
        <dbReference type="Rhea" id="RHEA:79371"/>
        <dbReference type="ChEBI" id="CHEBI:84315"/>
    </reaction>
</comment>
<comment type="catalytic activity">
    <reaction evidence="16">
        <text>L-lysyl-L-lysine(out) = L-lysyl-L-lysine(in)</text>
        <dbReference type="Rhea" id="RHEA:79403"/>
        <dbReference type="ChEBI" id="CHEBI:229956"/>
    </reaction>
</comment>
<evidence type="ECO:0000256" key="24">
    <source>
        <dbReference type="ARBA" id="ARBA00046376"/>
    </source>
</evidence>
<comment type="catalytic activity">
    <reaction evidence="12">
        <text>L-lysyl-L-alpha-amino acid(out) = L-lysyl-L-alpha-amino acid(in)</text>
        <dbReference type="Rhea" id="RHEA:79387"/>
        <dbReference type="ChEBI" id="CHEBI:229965"/>
    </reaction>
</comment>
<comment type="subcellular location">
    <subcellularLocation>
        <location evidence="1">Lysosome membrane</location>
        <topology evidence="1">Multi-pass membrane protein</topology>
    </subcellularLocation>
</comment>
<feature type="transmembrane region" description="Helical" evidence="25">
    <location>
        <begin position="200"/>
        <end position="222"/>
    </location>
</feature>
<comment type="function">
    <text evidence="23">Lysosomal dipeptide uniporter that selectively exports lysine, arginine or histidine-containing dipeptides with a net positive charge from the lysosome lumen into the cytosol. Could play a role in a specific type of protein O-glycosylation indirectly regulating macrophages migration and tissue invasion. Also essential for liver homeostasis.</text>
</comment>
<evidence type="ECO:0000256" key="25">
    <source>
        <dbReference type="SAM" id="Phobius"/>
    </source>
</evidence>
<evidence type="ECO:0000256" key="5">
    <source>
        <dbReference type="ARBA" id="ARBA00022989"/>
    </source>
</evidence>
<keyword evidence="7" id="KW-0458">Lysosome</keyword>
<evidence type="ECO:0000256" key="10">
    <source>
        <dbReference type="ARBA" id="ARBA00044881"/>
    </source>
</evidence>
<dbReference type="EMBL" id="JBHUEN010000053">
    <property type="protein sequence ID" value="MFD1883771.1"/>
    <property type="molecule type" value="Genomic_DNA"/>
</dbReference>
<evidence type="ECO:0000256" key="9">
    <source>
        <dbReference type="ARBA" id="ARBA00044878"/>
    </source>
</evidence>
<evidence type="ECO:0000256" key="8">
    <source>
        <dbReference type="ARBA" id="ARBA00044876"/>
    </source>
</evidence>
<protein>
    <recommendedName>
        <fullName evidence="21">Lysosomal dipeptide transporter MFSD1</fullName>
    </recommendedName>
    <alternativeName>
        <fullName evidence="22">Major facilitator superfamily domain-containing protein 1</fullName>
    </alternativeName>
</protein>
<dbReference type="PANTHER" id="PTHR23512:SF3">
    <property type="entry name" value="MAJOR FACILITATOR SUPERFAMILY DOMAIN-CONTAINING PROTEIN 1"/>
    <property type="match status" value="1"/>
</dbReference>
<comment type="catalytic activity">
    <reaction evidence="9">
        <text>L-histidyl-glycine(out) = L-histidyl-glycine(in)</text>
        <dbReference type="Rhea" id="RHEA:79395"/>
        <dbReference type="ChEBI" id="CHEBI:229957"/>
    </reaction>
</comment>
<organism evidence="27 28">
    <name type="scientific">Paracoccus pacificus</name>
    <dbReference type="NCBI Taxonomy" id="1463598"/>
    <lineage>
        <taxon>Bacteria</taxon>
        <taxon>Pseudomonadati</taxon>
        <taxon>Pseudomonadota</taxon>
        <taxon>Alphaproteobacteria</taxon>
        <taxon>Rhodobacterales</taxon>
        <taxon>Paracoccaceae</taxon>
        <taxon>Paracoccus</taxon>
    </lineage>
</organism>
<comment type="catalytic activity">
    <reaction evidence="20">
        <text>L-lysyl-glycine(out) = L-lysyl-glycine(in)</text>
        <dbReference type="Rhea" id="RHEA:79407"/>
        <dbReference type="ChEBI" id="CHEBI:191202"/>
    </reaction>
</comment>
<feature type="transmembrane region" description="Helical" evidence="25">
    <location>
        <begin position="299"/>
        <end position="316"/>
    </location>
</feature>
<dbReference type="Gene3D" id="1.20.1250.20">
    <property type="entry name" value="MFS general substrate transporter like domains"/>
    <property type="match status" value="2"/>
</dbReference>
<feature type="transmembrane region" description="Helical" evidence="25">
    <location>
        <begin position="39"/>
        <end position="58"/>
    </location>
</feature>
<comment type="catalytic activity">
    <reaction evidence="17">
        <text>L-arginyl-glycine(out) = L-arginyl-glycine(in)</text>
        <dbReference type="Rhea" id="RHEA:79391"/>
        <dbReference type="ChEBI" id="CHEBI:229955"/>
    </reaction>
</comment>
<feature type="transmembrane region" description="Helical" evidence="25">
    <location>
        <begin position="365"/>
        <end position="386"/>
    </location>
</feature>
<comment type="similarity">
    <text evidence="2">Belongs to the major facilitator superfamily.</text>
</comment>
<evidence type="ECO:0000256" key="14">
    <source>
        <dbReference type="ARBA" id="ARBA00044898"/>
    </source>
</evidence>
<comment type="caution">
    <text evidence="27">The sequence shown here is derived from an EMBL/GenBank/DDBJ whole genome shotgun (WGS) entry which is preliminary data.</text>
</comment>
<dbReference type="PROSITE" id="PS50850">
    <property type="entry name" value="MFS"/>
    <property type="match status" value="1"/>
</dbReference>
<evidence type="ECO:0000313" key="27">
    <source>
        <dbReference type="EMBL" id="MFD1883771.1"/>
    </source>
</evidence>
<evidence type="ECO:0000256" key="23">
    <source>
        <dbReference type="ARBA" id="ARBA00045709"/>
    </source>
</evidence>
<evidence type="ECO:0000256" key="16">
    <source>
        <dbReference type="ARBA" id="ARBA00044900"/>
    </source>
</evidence>
<feature type="transmembrane region" description="Helical" evidence="25">
    <location>
        <begin position="70"/>
        <end position="89"/>
    </location>
</feature>
<evidence type="ECO:0000256" key="2">
    <source>
        <dbReference type="ARBA" id="ARBA00008335"/>
    </source>
</evidence>
<evidence type="ECO:0000256" key="17">
    <source>
        <dbReference type="ARBA" id="ARBA00044903"/>
    </source>
</evidence>
<keyword evidence="4 25" id="KW-0812">Transmembrane</keyword>
<feature type="transmembrane region" description="Helical" evidence="25">
    <location>
        <begin position="328"/>
        <end position="350"/>
    </location>
</feature>
<comment type="catalytic activity">
    <reaction evidence="10">
        <text>L-alpha-aminoacyl-L-arginine(out) = L-alpha-aminoacyl-L-arginine(in)</text>
        <dbReference type="Rhea" id="RHEA:79367"/>
        <dbReference type="ChEBI" id="CHEBI:229968"/>
    </reaction>
</comment>
<comment type="catalytic activity">
    <reaction evidence="14">
        <text>L-aspartyl-L-lysine(out) = L-aspartyl-L-lysine(in)</text>
        <dbReference type="Rhea" id="RHEA:79411"/>
        <dbReference type="ChEBI" id="CHEBI:229953"/>
    </reaction>
</comment>
<comment type="catalytic activity">
    <reaction evidence="13">
        <text>L-alpha-aminoacyl-L-lysine(out) = L-alpha-aminoacyl-L-lysine(in)</text>
        <dbReference type="Rhea" id="RHEA:79383"/>
        <dbReference type="ChEBI" id="CHEBI:229966"/>
    </reaction>
</comment>
<dbReference type="RefSeq" id="WP_379145596.1">
    <property type="nucleotide sequence ID" value="NZ_JBHUEN010000053.1"/>
</dbReference>
<evidence type="ECO:0000256" key="1">
    <source>
        <dbReference type="ARBA" id="ARBA00004155"/>
    </source>
</evidence>
<evidence type="ECO:0000259" key="26">
    <source>
        <dbReference type="PROSITE" id="PS50850"/>
    </source>
</evidence>
<dbReference type="Proteomes" id="UP001597213">
    <property type="component" value="Unassembled WGS sequence"/>
</dbReference>
<dbReference type="SUPFAM" id="SSF103473">
    <property type="entry name" value="MFS general substrate transporter"/>
    <property type="match status" value="1"/>
</dbReference>
<evidence type="ECO:0000313" key="28">
    <source>
        <dbReference type="Proteomes" id="UP001597213"/>
    </source>
</evidence>
<proteinExistence type="inferred from homology"/>
<gene>
    <name evidence="27" type="ORF">ACFSCT_18835</name>
</gene>
<feature type="transmembrane region" description="Helical" evidence="25">
    <location>
        <begin position="95"/>
        <end position="117"/>
    </location>
</feature>
<evidence type="ECO:0000256" key="13">
    <source>
        <dbReference type="ARBA" id="ARBA00044893"/>
    </source>
</evidence>
<dbReference type="PANTHER" id="PTHR23512">
    <property type="entry name" value="MAJOR FACILITATOR SUPERFAMILY DOMAIN-CONTAINING PROTEIN 1"/>
    <property type="match status" value="1"/>
</dbReference>
<comment type="catalytic activity">
    <reaction evidence="11">
        <text>L-alpha-aminoacyl-L-histidine(out) = L-alpha-aminoacyl-L-histidine(in)</text>
        <dbReference type="Rhea" id="RHEA:79375"/>
        <dbReference type="ChEBI" id="CHEBI:229967"/>
    </reaction>
</comment>
<evidence type="ECO:0000256" key="11">
    <source>
        <dbReference type="ARBA" id="ARBA00044884"/>
    </source>
</evidence>
<reference evidence="28" key="1">
    <citation type="journal article" date="2019" name="Int. J. Syst. Evol. Microbiol.">
        <title>The Global Catalogue of Microorganisms (GCM) 10K type strain sequencing project: providing services to taxonomists for standard genome sequencing and annotation.</title>
        <authorList>
            <consortium name="The Broad Institute Genomics Platform"/>
            <consortium name="The Broad Institute Genome Sequencing Center for Infectious Disease"/>
            <person name="Wu L."/>
            <person name="Ma J."/>
        </authorList>
    </citation>
    <scope>NUCLEOTIDE SEQUENCE [LARGE SCALE GENOMIC DNA]</scope>
    <source>
        <strain evidence="28">CCUG 56029</strain>
    </source>
</reference>
<evidence type="ECO:0000256" key="12">
    <source>
        <dbReference type="ARBA" id="ARBA00044891"/>
    </source>
</evidence>
<feature type="transmembrane region" description="Helical" evidence="25">
    <location>
        <begin position="129"/>
        <end position="150"/>
    </location>
</feature>
<dbReference type="InterPro" id="IPR020846">
    <property type="entry name" value="MFS_dom"/>
</dbReference>
<evidence type="ECO:0000256" key="6">
    <source>
        <dbReference type="ARBA" id="ARBA00023136"/>
    </source>
</evidence>
<keyword evidence="3" id="KW-0813">Transport</keyword>
<comment type="subunit">
    <text evidence="24">Homodimer. Interacts with lysosomal protein GLMP (via lumenal domain); the interaction starts while both proteins are still in the endoplasmic reticulum and is required for stabilization of MFSD1 in lysosomes but has no direct effect on its targeting to lysosomes or transporter activity.</text>
</comment>
<evidence type="ECO:0000256" key="3">
    <source>
        <dbReference type="ARBA" id="ARBA00022448"/>
    </source>
</evidence>
<keyword evidence="6 25" id="KW-0472">Membrane</keyword>
<feature type="transmembrane region" description="Helical" evidence="25">
    <location>
        <begin position="273"/>
        <end position="293"/>
    </location>
</feature>
<accession>A0ABW4RC22</accession>
<feature type="transmembrane region" description="Helical" evidence="25">
    <location>
        <begin position="242"/>
        <end position="261"/>
    </location>
</feature>
<sequence>MSAGILFLILGYCLSQFFRACLAVMAPVLQQDIGATPGTLAISSGLWFLTFALMQLPLGQALDRFGPRWTTAGLLAFGGGLGCVVFAMAQGPGAIHLAMALTGIGCSPVLMASYFIFARSYPPQRFGFLAGLIVGFGSLGNLAGAAPLAWSIEAFGWRGTQWGLAIITLVTAAAIAATVRDPERIAHPAQARGLGLTEILRLPGMWVLLALITFAYAPTAGIRGLWAGPYLRDVFGMGTEGIGQVTLAMGIALIVGTFLYDPVDRLTGSRRRTIVLGTGMQLAALLGLCLWPGGGIWPAAILLAATSFFGASYPAIMAHGRTALPPHLIGRGVTLINMFGVGGAGLMQFASRPVYAGAVSPEMPAFAYVAVFALFALPLAIALIMFTMSRHAE</sequence>
<name>A0ABW4RC22_9RHOB</name>
<keyword evidence="28" id="KW-1185">Reference proteome</keyword>
<dbReference type="InterPro" id="IPR036259">
    <property type="entry name" value="MFS_trans_sf"/>
</dbReference>
<evidence type="ECO:0000256" key="18">
    <source>
        <dbReference type="ARBA" id="ARBA00044912"/>
    </source>
</evidence>
<keyword evidence="5 25" id="KW-1133">Transmembrane helix</keyword>
<evidence type="ECO:0000256" key="20">
    <source>
        <dbReference type="ARBA" id="ARBA00044924"/>
    </source>
</evidence>
<evidence type="ECO:0000256" key="7">
    <source>
        <dbReference type="ARBA" id="ARBA00023228"/>
    </source>
</evidence>
<comment type="catalytic activity">
    <reaction evidence="8">
        <text>L-lysyl-L-alanine(out) = L-lysyl-L-alanine(in)</text>
        <dbReference type="Rhea" id="RHEA:79399"/>
        <dbReference type="ChEBI" id="CHEBI:229954"/>
    </reaction>
</comment>
<evidence type="ECO:0000256" key="21">
    <source>
        <dbReference type="ARBA" id="ARBA00044985"/>
    </source>
</evidence>
<evidence type="ECO:0000256" key="22">
    <source>
        <dbReference type="ARBA" id="ARBA00045018"/>
    </source>
</evidence>